<evidence type="ECO:0000313" key="3">
    <source>
        <dbReference type="Proteomes" id="UP001642484"/>
    </source>
</evidence>
<feature type="signal peptide" evidence="1">
    <location>
        <begin position="1"/>
        <end position="21"/>
    </location>
</feature>
<name>A0ABP0IMF0_9DINO</name>
<gene>
    <name evidence="2" type="ORF">CCMP2556_LOCUS7312</name>
</gene>
<dbReference type="Proteomes" id="UP001642484">
    <property type="component" value="Unassembled WGS sequence"/>
</dbReference>
<accession>A0ABP0IMF0</accession>
<comment type="caution">
    <text evidence="2">The sequence shown here is derived from an EMBL/GenBank/DDBJ whole genome shotgun (WGS) entry which is preliminary data.</text>
</comment>
<protein>
    <submittedName>
        <fullName evidence="2">Uncharacterized protein</fullName>
    </submittedName>
</protein>
<sequence length="174" mass="18846">MTRLLFAALAALAVLAGLSVGLLRSGEKWCFANPDSINGPFVAFWHLKFLSLDLAYTTSITLREPGWRCTTLALSSAKSVGGTEGLVGPARCQSLLPITKHFYWNNLTIHSEMSEISENCTSCSYWDLPTGGPWPRISCDQMTPSRSAPAPAREHAHGRPRGVGLLGVAGVWFV</sequence>
<feature type="chain" id="PRO_5046727724" evidence="1">
    <location>
        <begin position="22"/>
        <end position="174"/>
    </location>
</feature>
<keyword evidence="1" id="KW-0732">Signal</keyword>
<evidence type="ECO:0000256" key="1">
    <source>
        <dbReference type="SAM" id="SignalP"/>
    </source>
</evidence>
<keyword evidence="3" id="KW-1185">Reference proteome</keyword>
<reference evidence="2 3" key="1">
    <citation type="submission" date="2024-02" db="EMBL/GenBank/DDBJ databases">
        <authorList>
            <person name="Chen Y."/>
            <person name="Shah S."/>
            <person name="Dougan E. K."/>
            <person name="Thang M."/>
            <person name="Chan C."/>
        </authorList>
    </citation>
    <scope>NUCLEOTIDE SEQUENCE [LARGE SCALE GENOMIC DNA]</scope>
</reference>
<proteinExistence type="predicted"/>
<evidence type="ECO:0000313" key="2">
    <source>
        <dbReference type="EMBL" id="CAK9003493.1"/>
    </source>
</evidence>
<organism evidence="2 3">
    <name type="scientific">Durusdinium trenchii</name>
    <dbReference type="NCBI Taxonomy" id="1381693"/>
    <lineage>
        <taxon>Eukaryota</taxon>
        <taxon>Sar</taxon>
        <taxon>Alveolata</taxon>
        <taxon>Dinophyceae</taxon>
        <taxon>Suessiales</taxon>
        <taxon>Symbiodiniaceae</taxon>
        <taxon>Durusdinium</taxon>
    </lineage>
</organism>
<dbReference type="EMBL" id="CAXAMN010003225">
    <property type="protein sequence ID" value="CAK9003493.1"/>
    <property type="molecule type" value="Genomic_DNA"/>
</dbReference>